<evidence type="ECO:0000256" key="5">
    <source>
        <dbReference type="ARBA" id="ARBA00022692"/>
    </source>
</evidence>
<evidence type="ECO:0000313" key="15">
    <source>
        <dbReference type="Proteomes" id="UP000472260"/>
    </source>
</evidence>
<evidence type="ECO:0000256" key="3">
    <source>
        <dbReference type="ARBA" id="ARBA00012483"/>
    </source>
</evidence>
<comment type="catalytic activity">
    <reaction evidence="1">
        <text>S-ubiquitinyl-[E2 ubiquitin-conjugating enzyme]-L-cysteine + [acceptor protein]-L-lysine = [E2 ubiquitin-conjugating enzyme]-L-cysteine + N(6)-ubiquitinyl-[acceptor protein]-L-lysine.</text>
        <dbReference type="EC" id="2.3.2.27"/>
    </reaction>
</comment>
<dbReference type="PANTHER" id="PTHR12183">
    <property type="entry name" value="MITOCHONDRIAL UBIQUITIN LIGASE ACTIVATOR OF NFKB 1"/>
    <property type="match status" value="1"/>
</dbReference>
<dbReference type="InterPro" id="IPR022170">
    <property type="entry name" value="MUL1-like"/>
</dbReference>
<dbReference type="Pfam" id="PF12483">
    <property type="entry name" value="GIDE"/>
    <property type="match status" value="1"/>
</dbReference>
<evidence type="ECO:0000256" key="8">
    <source>
        <dbReference type="ARBA" id="ARBA00022786"/>
    </source>
</evidence>
<sequence>MYFNRVPMQFGKVWRKKRKQRDTKLSTRPSPAQDSQCVFQETSLCCCRRIVAGHRRAHFQPVRSTLSWCHPKDNRAGALEILELSSKNLGLQKSKQAADHQHRALQLGPARLIHHGGFRAPLEASGDYLEQVHKRLRQAKEGLMDAVVRELSGEKPVALEEREELLRVGSALTAFGELVLEQDKIMRLQPPRDGRSYVLISSDYKSFIQRHENSANMWKGLMALFGITAFTLVAGFIHGALNQDKKN</sequence>
<keyword evidence="5 12" id="KW-0812">Transmembrane</keyword>
<reference evidence="14" key="2">
    <citation type="submission" date="2025-09" db="UniProtKB">
        <authorList>
            <consortium name="Ensembl"/>
        </authorList>
    </citation>
    <scope>IDENTIFICATION</scope>
</reference>
<keyword evidence="11 12" id="KW-0472">Membrane</keyword>
<dbReference type="GO" id="GO:0016567">
    <property type="term" value="P:protein ubiquitination"/>
    <property type="evidence" value="ECO:0007669"/>
    <property type="project" value="InterPro"/>
</dbReference>
<keyword evidence="9" id="KW-0862">Zinc</keyword>
<dbReference type="GO" id="GO:0008270">
    <property type="term" value="F:zinc ion binding"/>
    <property type="evidence" value="ECO:0007669"/>
    <property type="project" value="UniProtKB-KW"/>
</dbReference>
<dbReference type="Ensembl" id="ENSSANT00000011605.1">
    <property type="protein sequence ID" value="ENSSANP00000010843.1"/>
    <property type="gene ID" value="ENSSANG00000005935.1"/>
</dbReference>
<protein>
    <recommendedName>
        <fullName evidence="3">RING-type E3 ubiquitin transferase</fullName>
        <ecNumber evidence="3">2.3.2.27</ecNumber>
    </recommendedName>
</protein>
<evidence type="ECO:0000256" key="9">
    <source>
        <dbReference type="ARBA" id="ARBA00022833"/>
    </source>
</evidence>
<evidence type="ECO:0000256" key="7">
    <source>
        <dbReference type="ARBA" id="ARBA00022771"/>
    </source>
</evidence>
<evidence type="ECO:0000256" key="10">
    <source>
        <dbReference type="ARBA" id="ARBA00022989"/>
    </source>
</evidence>
<dbReference type="InterPro" id="IPR051652">
    <property type="entry name" value="MDM2_MDM4_MUL1"/>
</dbReference>
<organism evidence="14 15">
    <name type="scientific">Sinocyclocheilus anshuiensis</name>
    <dbReference type="NCBI Taxonomy" id="1608454"/>
    <lineage>
        <taxon>Eukaryota</taxon>
        <taxon>Metazoa</taxon>
        <taxon>Chordata</taxon>
        <taxon>Craniata</taxon>
        <taxon>Vertebrata</taxon>
        <taxon>Euteleostomi</taxon>
        <taxon>Actinopterygii</taxon>
        <taxon>Neopterygii</taxon>
        <taxon>Teleostei</taxon>
        <taxon>Ostariophysi</taxon>
        <taxon>Cypriniformes</taxon>
        <taxon>Cyprinidae</taxon>
        <taxon>Cyprininae</taxon>
        <taxon>Sinocyclocheilus</taxon>
    </lineage>
</organism>
<dbReference type="AlphaFoldDB" id="A0A671KSF9"/>
<keyword evidence="10 12" id="KW-1133">Transmembrane helix</keyword>
<evidence type="ECO:0000256" key="6">
    <source>
        <dbReference type="ARBA" id="ARBA00022723"/>
    </source>
</evidence>
<evidence type="ECO:0000313" key="14">
    <source>
        <dbReference type="Ensembl" id="ENSSANP00000010843.1"/>
    </source>
</evidence>
<dbReference type="GO" id="GO:0061630">
    <property type="term" value="F:ubiquitin protein ligase activity"/>
    <property type="evidence" value="ECO:0007669"/>
    <property type="project" value="UniProtKB-EC"/>
</dbReference>
<evidence type="ECO:0000256" key="1">
    <source>
        <dbReference type="ARBA" id="ARBA00000900"/>
    </source>
</evidence>
<evidence type="ECO:0000256" key="4">
    <source>
        <dbReference type="ARBA" id="ARBA00022679"/>
    </source>
</evidence>
<comment type="subcellular location">
    <subcellularLocation>
        <location evidence="2">Membrane</location>
        <topology evidence="2">Multi-pass membrane protein</topology>
    </subcellularLocation>
</comment>
<keyword evidence="4" id="KW-0808">Transferase</keyword>
<feature type="transmembrane region" description="Helical" evidence="12">
    <location>
        <begin position="220"/>
        <end position="241"/>
    </location>
</feature>
<evidence type="ECO:0000259" key="13">
    <source>
        <dbReference type="Pfam" id="PF12483"/>
    </source>
</evidence>
<dbReference type="EC" id="2.3.2.27" evidence="3"/>
<keyword evidence="7" id="KW-0863">Zinc-finger</keyword>
<evidence type="ECO:0000256" key="11">
    <source>
        <dbReference type="ARBA" id="ARBA00023136"/>
    </source>
</evidence>
<dbReference type="PANTHER" id="PTHR12183:SF36">
    <property type="entry name" value="RING-TYPE E3 UBIQUITIN TRANSFERASE"/>
    <property type="match status" value="1"/>
</dbReference>
<dbReference type="Proteomes" id="UP000472260">
    <property type="component" value="Unassembled WGS sequence"/>
</dbReference>
<proteinExistence type="predicted"/>
<keyword evidence="15" id="KW-1185">Reference proteome</keyword>
<keyword evidence="8" id="KW-0833">Ubl conjugation pathway</keyword>
<evidence type="ECO:0000256" key="2">
    <source>
        <dbReference type="ARBA" id="ARBA00004141"/>
    </source>
</evidence>
<evidence type="ECO:0000256" key="12">
    <source>
        <dbReference type="SAM" id="Phobius"/>
    </source>
</evidence>
<reference evidence="14" key="1">
    <citation type="submission" date="2025-08" db="UniProtKB">
        <authorList>
            <consortium name="Ensembl"/>
        </authorList>
    </citation>
    <scope>IDENTIFICATION</scope>
</reference>
<keyword evidence="6" id="KW-0479">Metal-binding</keyword>
<dbReference type="GO" id="GO:0016020">
    <property type="term" value="C:membrane"/>
    <property type="evidence" value="ECO:0007669"/>
    <property type="project" value="UniProtKB-SubCell"/>
</dbReference>
<feature type="domain" description="E3 Ubiquitin ligase MUL1-like" evidence="13">
    <location>
        <begin position="124"/>
        <end position="232"/>
    </location>
</feature>
<accession>A0A671KSF9</accession>
<name>A0A671KSF9_9TELE</name>